<protein>
    <submittedName>
        <fullName evidence="3">Uncharacterized protein</fullName>
    </submittedName>
</protein>
<keyword evidence="2" id="KW-0472">Membrane</keyword>
<feature type="region of interest" description="Disordered" evidence="1">
    <location>
        <begin position="39"/>
        <end position="69"/>
    </location>
</feature>
<evidence type="ECO:0000313" key="3">
    <source>
        <dbReference type="EMBL" id="OHE97789.1"/>
    </source>
</evidence>
<comment type="caution">
    <text evidence="3">The sequence shown here is derived from an EMBL/GenBank/DDBJ whole genome shotgun (WGS) entry which is preliminary data.</text>
</comment>
<evidence type="ECO:0000313" key="4">
    <source>
        <dbReference type="Proteomes" id="UP000176998"/>
    </source>
</evidence>
<evidence type="ECO:0000256" key="1">
    <source>
        <dbReference type="SAM" id="MobiDB-lite"/>
    </source>
</evidence>
<keyword evidence="2" id="KW-0812">Transmembrane</keyword>
<feature type="transmembrane region" description="Helical" evidence="2">
    <location>
        <begin position="6"/>
        <end position="29"/>
    </location>
</feature>
<dbReference type="AlphaFoldDB" id="A0A1G4B8M0"/>
<keyword evidence="2" id="KW-1133">Transmembrane helix</keyword>
<accession>A0A1G4B8M0</accession>
<sequence length="97" mass="10647">MVLETGYVGTGGLGGLASMSLPSIPVVWLEEGRRRFDTSAGTVEMGYGNEEKGEDEGEDEEERSERCRAVRSSSTVEVLSAFLKPPFLHHHDHSHQS</sequence>
<dbReference type="RefSeq" id="XP_022474942.1">
    <property type="nucleotide sequence ID" value="XM_022618632.1"/>
</dbReference>
<feature type="compositionally biased region" description="Acidic residues" evidence="1">
    <location>
        <begin position="52"/>
        <end position="62"/>
    </location>
</feature>
<dbReference type="GeneID" id="34560142"/>
<organism evidence="3 4">
    <name type="scientific">Colletotrichum orchidophilum</name>
    <dbReference type="NCBI Taxonomy" id="1209926"/>
    <lineage>
        <taxon>Eukaryota</taxon>
        <taxon>Fungi</taxon>
        <taxon>Dikarya</taxon>
        <taxon>Ascomycota</taxon>
        <taxon>Pezizomycotina</taxon>
        <taxon>Sordariomycetes</taxon>
        <taxon>Hypocreomycetidae</taxon>
        <taxon>Glomerellales</taxon>
        <taxon>Glomerellaceae</taxon>
        <taxon>Colletotrichum</taxon>
    </lineage>
</organism>
<reference evidence="3 4" key="1">
    <citation type="submission" date="2016-09" db="EMBL/GenBank/DDBJ databases">
        <authorList>
            <person name="Capua I."/>
            <person name="De Benedictis P."/>
            <person name="Joannis T."/>
            <person name="Lombin L.H."/>
            <person name="Cattoli G."/>
        </authorList>
    </citation>
    <scope>NUCLEOTIDE SEQUENCE [LARGE SCALE GENOMIC DNA]</scope>
    <source>
        <strain evidence="3 4">IMI 309357</strain>
    </source>
</reference>
<evidence type="ECO:0000256" key="2">
    <source>
        <dbReference type="SAM" id="Phobius"/>
    </source>
</evidence>
<dbReference type="EMBL" id="MJBS01000054">
    <property type="protein sequence ID" value="OHE97789.1"/>
    <property type="molecule type" value="Genomic_DNA"/>
</dbReference>
<gene>
    <name evidence="3" type="ORF">CORC01_06994</name>
</gene>
<dbReference type="Proteomes" id="UP000176998">
    <property type="component" value="Unassembled WGS sequence"/>
</dbReference>
<name>A0A1G4B8M0_9PEZI</name>
<proteinExistence type="predicted"/>
<keyword evidence="4" id="KW-1185">Reference proteome</keyword>